<keyword evidence="3" id="KW-0804">Transcription</keyword>
<dbReference type="PROSITE" id="PS50042">
    <property type="entry name" value="CNMP_BINDING_3"/>
    <property type="match status" value="1"/>
</dbReference>
<accession>A0A6S6S6F2</accession>
<evidence type="ECO:0000256" key="1">
    <source>
        <dbReference type="ARBA" id="ARBA00023015"/>
    </source>
</evidence>
<keyword evidence="2" id="KW-0238">DNA-binding</keyword>
<dbReference type="InterPro" id="IPR000595">
    <property type="entry name" value="cNMP-bd_dom"/>
</dbReference>
<name>A0A6S6S6F2_9BACT</name>
<feature type="domain" description="Cyclic nucleotide-binding" evidence="4">
    <location>
        <begin position="15"/>
        <end position="135"/>
    </location>
</feature>
<dbReference type="InterPro" id="IPR014710">
    <property type="entry name" value="RmlC-like_jellyroll"/>
</dbReference>
<evidence type="ECO:0000256" key="2">
    <source>
        <dbReference type="ARBA" id="ARBA00023125"/>
    </source>
</evidence>
<dbReference type="GO" id="GO:0005829">
    <property type="term" value="C:cytosol"/>
    <property type="evidence" value="ECO:0007669"/>
    <property type="project" value="TreeGrafter"/>
</dbReference>
<sequence length="208" mass="23643">MENKSIIDILKKVSMFSSLDESELKSLADISYVVKYKDESNVFLKGDVSSSLMLLIEGIVSIFKHDNKGNEIVIGYFTRYKLLAEAATLRHTPLPSSATFKSDGAILKIDLEKFEELFMSHPRVSHAIIQSLLHKIELLQQNIHFNIASNSSEKILFFYKQNPKLSLDLKQYEIASILGMVPETFSRNVKKLLKEGKLEKINTGYKVI</sequence>
<dbReference type="SUPFAM" id="SSF51206">
    <property type="entry name" value="cAMP-binding domain-like"/>
    <property type="match status" value="1"/>
</dbReference>
<gene>
    <name evidence="5" type="ORF">HELGO_WM13045</name>
</gene>
<reference evidence="5" key="1">
    <citation type="submission" date="2020-01" db="EMBL/GenBank/DDBJ databases">
        <authorList>
            <person name="Meier V. D."/>
            <person name="Meier V D."/>
        </authorList>
    </citation>
    <scope>NUCLEOTIDE SEQUENCE</scope>
    <source>
        <strain evidence="5">HLG_WM_MAG_06</strain>
    </source>
</reference>
<dbReference type="Gene3D" id="2.60.120.10">
    <property type="entry name" value="Jelly Rolls"/>
    <property type="match status" value="1"/>
</dbReference>
<dbReference type="Pfam" id="PF13545">
    <property type="entry name" value="HTH_Crp_2"/>
    <property type="match status" value="1"/>
</dbReference>
<dbReference type="InterPro" id="IPR036390">
    <property type="entry name" value="WH_DNA-bd_sf"/>
</dbReference>
<dbReference type="Gene3D" id="1.10.10.10">
    <property type="entry name" value="Winged helix-like DNA-binding domain superfamily/Winged helix DNA-binding domain"/>
    <property type="match status" value="1"/>
</dbReference>
<dbReference type="InterPro" id="IPR018490">
    <property type="entry name" value="cNMP-bd_dom_sf"/>
</dbReference>
<evidence type="ECO:0000259" key="4">
    <source>
        <dbReference type="PROSITE" id="PS50042"/>
    </source>
</evidence>
<keyword evidence="1" id="KW-0805">Transcription regulation</keyword>
<evidence type="ECO:0000256" key="3">
    <source>
        <dbReference type="ARBA" id="ARBA00023163"/>
    </source>
</evidence>
<dbReference type="CDD" id="cd00038">
    <property type="entry name" value="CAP_ED"/>
    <property type="match status" value="1"/>
</dbReference>
<dbReference type="AlphaFoldDB" id="A0A6S6S6F2"/>
<dbReference type="InterPro" id="IPR036388">
    <property type="entry name" value="WH-like_DNA-bd_sf"/>
</dbReference>
<dbReference type="InterPro" id="IPR012318">
    <property type="entry name" value="HTH_CRP"/>
</dbReference>
<dbReference type="InterPro" id="IPR050397">
    <property type="entry name" value="Env_Response_Regulators"/>
</dbReference>
<protein>
    <recommendedName>
        <fullName evidence="4">Cyclic nucleotide-binding domain-containing protein</fullName>
    </recommendedName>
</protein>
<organism evidence="5">
    <name type="scientific">uncultured Sulfurovum sp</name>
    <dbReference type="NCBI Taxonomy" id="269237"/>
    <lineage>
        <taxon>Bacteria</taxon>
        <taxon>Pseudomonadati</taxon>
        <taxon>Campylobacterota</taxon>
        <taxon>Epsilonproteobacteria</taxon>
        <taxon>Campylobacterales</taxon>
        <taxon>Sulfurovaceae</taxon>
        <taxon>Sulfurovum</taxon>
        <taxon>environmental samples</taxon>
    </lineage>
</organism>
<dbReference type="SMART" id="SM00100">
    <property type="entry name" value="cNMP"/>
    <property type="match status" value="1"/>
</dbReference>
<dbReference type="Pfam" id="PF00027">
    <property type="entry name" value="cNMP_binding"/>
    <property type="match status" value="1"/>
</dbReference>
<evidence type="ECO:0000313" key="5">
    <source>
        <dbReference type="EMBL" id="CAA6801836.1"/>
    </source>
</evidence>
<dbReference type="SUPFAM" id="SSF46785">
    <property type="entry name" value="Winged helix' DNA-binding domain"/>
    <property type="match status" value="1"/>
</dbReference>
<dbReference type="PANTHER" id="PTHR24567">
    <property type="entry name" value="CRP FAMILY TRANSCRIPTIONAL REGULATORY PROTEIN"/>
    <property type="match status" value="1"/>
</dbReference>
<proteinExistence type="predicted"/>
<dbReference type="GO" id="GO:0003700">
    <property type="term" value="F:DNA-binding transcription factor activity"/>
    <property type="evidence" value="ECO:0007669"/>
    <property type="project" value="TreeGrafter"/>
</dbReference>
<dbReference type="GO" id="GO:0003677">
    <property type="term" value="F:DNA binding"/>
    <property type="evidence" value="ECO:0007669"/>
    <property type="project" value="UniProtKB-KW"/>
</dbReference>
<dbReference type="EMBL" id="CACVAP010000035">
    <property type="protein sequence ID" value="CAA6801836.1"/>
    <property type="molecule type" value="Genomic_DNA"/>
</dbReference>
<dbReference type="PANTHER" id="PTHR24567:SF26">
    <property type="entry name" value="REGULATORY PROTEIN YEIL"/>
    <property type="match status" value="1"/>
</dbReference>